<name>A0A1I7YSQ1_9BILA</name>
<evidence type="ECO:0000256" key="1">
    <source>
        <dbReference type="ARBA" id="ARBA00004127"/>
    </source>
</evidence>
<protein>
    <submittedName>
        <fullName evidence="7">ABC transporter domain-containing protein</fullName>
    </submittedName>
</protein>
<dbReference type="GO" id="GO:0016887">
    <property type="term" value="F:ATP hydrolysis activity"/>
    <property type="evidence" value="ECO:0007669"/>
    <property type="project" value="InterPro"/>
</dbReference>
<reference evidence="7" key="1">
    <citation type="submission" date="2016-11" db="UniProtKB">
        <authorList>
            <consortium name="WormBaseParasite"/>
        </authorList>
    </citation>
    <scope>IDENTIFICATION</scope>
</reference>
<dbReference type="GO" id="GO:0012505">
    <property type="term" value="C:endomembrane system"/>
    <property type="evidence" value="ECO:0007669"/>
    <property type="project" value="UniProtKB-SubCell"/>
</dbReference>
<accession>A0A1I7YSQ1</accession>
<feature type="domain" description="ABC transporter" evidence="5">
    <location>
        <begin position="3"/>
        <end position="31"/>
    </location>
</feature>
<dbReference type="PANTHER" id="PTHR24223:SF443">
    <property type="entry name" value="MULTIDRUG-RESISTANCE LIKE PROTEIN 1, ISOFORM I"/>
    <property type="match status" value="1"/>
</dbReference>
<dbReference type="GO" id="GO:0042626">
    <property type="term" value="F:ATPase-coupled transmembrane transporter activity"/>
    <property type="evidence" value="ECO:0007669"/>
    <property type="project" value="TreeGrafter"/>
</dbReference>
<dbReference type="InterPro" id="IPR003439">
    <property type="entry name" value="ABC_transporter-like_ATP-bd"/>
</dbReference>
<dbReference type="AlphaFoldDB" id="A0A1I7YSQ1"/>
<dbReference type="SUPFAM" id="SSF52540">
    <property type="entry name" value="P-loop containing nucleoside triphosphate hydrolases"/>
    <property type="match status" value="1"/>
</dbReference>
<sequence length="118" mass="13147">GINLSGGQKQRVSLARAVYSQRDVFLLDDPLSAVDAHVGKHLFEKVISSETGLLRGKTRVLVTHGIHFLKHCDRVIVLKDGQISEQGTYQELIASKGAFAEFLEEFLVKAIERRRTTS</sequence>
<keyword evidence="6" id="KW-1185">Reference proteome</keyword>
<dbReference type="InterPro" id="IPR027417">
    <property type="entry name" value="P-loop_NTPase"/>
</dbReference>
<dbReference type="InterPro" id="IPR050173">
    <property type="entry name" value="ABC_transporter_C-like"/>
</dbReference>
<keyword evidence="4" id="KW-0067">ATP-binding</keyword>
<evidence type="ECO:0000313" key="6">
    <source>
        <dbReference type="Proteomes" id="UP000095287"/>
    </source>
</evidence>
<dbReference type="Pfam" id="PF00005">
    <property type="entry name" value="ABC_tran"/>
    <property type="match status" value="1"/>
</dbReference>
<proteinExistence type="predicted"/>
<dbReference type="GO" id="GO:0016020">
    <property type="term" value="C:membrane"/>
    <property type="evidence" value="ECO:0007669"/>
    <property type="project" value="TreeGrafter"/>
</dbReference>
<evidence type="ECO:0000256" key="2">
    <source>
        <dbReference type="ARBA" id="ARBA00022737"/>
    </source>
</evidence>
<keyword evidence="2" id="KW-0677">Repeat</keyword>
<dbReference type="PANTHER" id="PTHR24223">
    <property type="entry name" value="ATP-BINDING CASSETTE SUB-FAMILY C"/>
    <property type="match status" value="1"/>
</dbReference>
<dbReference type="Gene3D" id="3.40.50.300">
    <property type="entry name" value="P-loop containing nucleotide triphosphate hydrolases"/>
    <property type="match status" value="1"/>
</dbReference>
<evidence type="ECO:0000256" key="4">
    <source>
        <dbReference type="ARBA" id="ARBA00022840"/>
    </source>
</evidence>
<evidence type="ECO:0000256" key="3">
    <source>
        <dbReference type="ARBA" id="ARBA00022741"/>
    </source>
</evidence>
<evidence type="ECO:0000259" key="5">
    <source>
        <dbReference type="Pfam" id="PF00005"/>
    </source>
</evidence>
<organism evidence="6 7">
    <name type="scientific">Steinernema glaseri</name>
    <dbReference type="NCBI Taxonomy" id="37863"/>
    <lineage>
        <taxon>Eukaryota</taxon>
        <taxon>Metazoa</taxon>
        <taxon>Ecdysozoa</taxon>
        <taxon>Nematoda</taxon>
        <taxon>Chromadorea</taxon>
        <taxon>Rhabditida</taxon>
        <taxon>Tylenchina</taxon>
        <taxon>Panagrolaimomorpha</taxon>
        <taxon>Strongyloidoidea</taxon>
        <taxon>Steinernematidae</taxon>
        <taxon>Steinernema</taxon>
    </lineage>
</organism>
<keyword evidence="3" id="KW-0547">Nucleotide-binding</keyword>
<dbReference type="Proteomes" id="UP000095287">
    <property type="component" value="Unplaced"/>
</dbReference>
<comment type="subcellular location">
    <subcellularLocation>
        <location evidence="1">Endomembrane system</location>
        <topology evidence="1">Multi-pass membrane protein</topology>
    </subcellularLocation>
</comment>
<dbReference type="GO" id="GO:0005524">
    <property type="term" value="F:ATP binding"/>
    <property type="evidence" value="ECO:0007669"/>
    <property type="project" value="UniProtKB-KW"/>
</dbReference>
<dbReference type="WBParaSite" id="L893_g19322.t1">
    <property type="protein sequence ID" value="L893_g19322.t1"/>
    <property type="gene ID" value="L893_g19322"/>
</dbReference>
<evidence type="ECO:0000313" key="7">
    <source>
        <dbReference type="WBParaSite" id="L893_g19322.t1"/>
    </source>
</evidence>